<name>A0A8H7TD56_9HELO</name>
<accession>A0A8H7TD56</accession>
<evidence type="ECO:0000313" key="2">
    <source>
        <dbReference type="Proteomes" id="UP000664132"/>
    </source>
</evidence>
<dbReference type="EMBL" id="JAFJYH010000169">
    <property type="protein sequence ID" value="KAG4416960.1"/>
    <property type="molecule type" value="Genomic_DNA"/>
</dbReference>
<dbReference type="InterPro" id="IPR022185">
    <property type="entry name" value="DUF3712"/>
</dbReference>
<protein>
    <submittedName>
        <fullName evidence="1">Uncharacterized protein</fullName>
    </submittedName>
</protein>
<dbReference type="InterPro" id="IPR021858">
    <property type="entry name" value="Fun_TF"/>
</dbReference>
<dbReference type="Pfam" id="PF11951">
    <property type="entry name" value="Fungal_trans_2"/>
    <property type="match status" value="1"/>
</dbReference>
<dbReference type="Pfam" id="PF12505">
    <property type="entry name" value="DUF3712"/>
    <property type="match status" value="1"/>
</dbReference>
<dbReference type="OrthoDB" id="4158087at2759"/>
<proteinExistence type="predicted"/>
<evidence type="ECO:0000313" key="1">
    <source>
        <dbReference type="EMBL" id="KAG4416960.1"/>
    </source>
</evidence>
<reference evidence="1" key="1">
    <citation type="submission" date="2021-02" db="EMBL/GenBank/DDBJ databases">
        <title>Genome sequence Cadophora malorum strain M34.</title>
        <authorList>
            <person name="Stefanovic E."/>
            <person name="Vu D."/>
            <person name="Scully C."/>
            <person name="Dijksterhuis J."/>
            <person name="Roader J."/>
            <person name="Houbraken J."/>
        </authorList>
    </citation>
    <scope>NUCLEOTIDE SEQUENCE</scope>
    <source>
        <strain evidence="1">M34</strain>
    </source>
</reference>
<organism evidence="1 2">
    <name type="scientific">Cadophora malorum</name>
    <dbReference type="NCBI Taxonomy" id="108018"/>
    <lineage>
        <taxon>Eukaryota</taxon>
        <taxon>Fungi</taxon>
        <taxon>Dikarya</taxon>
        <taxon>Ascomycota</taxon>
        <taxon>Pezizomycotina</taxon>
        <taxon>Leotiomycetes</taxon>
        <taxon>Helotiales</taxon>
        <taxon>Ploettnerulaceae</taxon>
        <taxon>Cadophora</taxon>
    </lineage>
</organism>
<gene>
    <name evidence="1" type="ORF">IFR04_009904</name>
</gene>
<dbReference type="AlphaFoldDB" id="A0A8H7TD56"/>
<sequence length="627" mass="69115">MNAITQYIVNSSKLEVTLIKITDATPDTFVMEIESRVTNTGPVSSTISPMTVDLVGPGGAFGKLDLPVIKTNSAGTDVNIPAQLIKITDKAAFKAFVTAILRDESLLLQLKNGKGTVKAMMGMSAQIDYNKDCPLKGMHGPKTTISKTEVAGGGFKNTLKLVNPSPLELDLGTIKQEVRNKDGSVIALQQGKAYLLRGETSFLMEGTVVGKAAGEDAVIVATGVEEDNWHNETITAFQESVVLPKELVNVTVVVERTVTCVGPRWEWYPLAVRDPAFFNALISSTSSHAAYLQQVDLPRNFYIHRGEAIRLVNERIRQGAHDEGTINCVALFSQQESFEGRPETALTHINGLLTIVSAVGGPHSPRLSPQTRRHIYLSDLAACISLDSKPLIEPALDLSDLETIFGRPSAATGSYTKTFGNRLYNFTGSSLSDLAGTVLWGLRNVSERLEGIHEGTEMLDTPRATDIQFTDRVEALERLVHPLWYVEDPQNPQHPIFRTFGWACLIYIYTILRELPKELGINILLANRIKLALEACPELNVLLATFQDLLLWQMFLCGRVADSRDRPFFAQQATKILIVRKTESSDEIVAASKEFLWPERLVEIFEDESEESGLSYSSDEVMKNGYA</sequence>
<dbReference type="PANTHER" id="PTHR37540">
    <property type="entry name" value="TRANSCRIPTION FACTOR (ACR-2), PUTATIVE-RELATED-RELATED"/>
    <property type="match status" value="1"/>
</dbReference>
<dbReference type="PANTHER" id="PTHR37540:SF5">
    <property type="entry name" value="TRANSCRIPTION FACTOR DOMAIN-CONTAINING PROTEIN"/>
    <property type="match status" value="1"/>
</dbReference>
<dbReference type="Proteomes" id="UP000664132">
    <property type="component" value="Unassembled WGS sequence"/>
</dbReference>
<keyword evidence="2" id="KW-1185">Reference proteome</keyword>
<comment type="caution">
    <text evidence="1">The sequence shown here is derived from an EMBL/GenBank/DDBJ whole genome shotgun (WGS) entry which is preliminary data.</text>
</comment>